<dbReference type="InterPro" id="IPR027417">
    <property type="entry name" value="P-loop_NTPase"/>
</dbReference>
<dbReference type="PROSITE" id="PS00301">
    <property type="entry name" value="G_TR_1"/>
    <property type="match status" value="1"/>
</dbReference>
<dbReference type="InterPro" id="IPR000795">
    <property type="entry name" value="T_Tr_GTP-bd_dom"/>
</dbReference>
<evidence type="ECO:0000313" key="10">
    <source>
        <dbReference type="EMBL" id="KAG2411148.1"/>
    </source>
</evidence>
<dbReference type="GO" id="GO:0003746">
    <property type="term" value="F:translation elongation factor activity"/>
    <property type="evidence" value="ECO:0007669"/>
    <property type="project" value="UniProtKB-KW"/>
</dbReference>
<accession>A0A8T0LIY8</accession>
<keyword evidence="10" id="KW-0648">Protein biosynthesis</keyword>
<dbReference type="InterPro" id="IPR009000">
    <property type="entry name" value="Transl_B-barrel_sf"/>
</dbReference>
<dbReference type="CDD" id="cd03704">
    <property type="entry name" value="eRF3_C_III"/>
    <property type="match status" value="1"/>
</dbReference>
<dbReference type="EMBL" id="JABFOF010000001">
    <property type="protein sequence ID" value="KAG2411148.1"/>
    <property type="molecule type" value="Genomic_DNA"/>
</dbReference>
<dbReference type="AlphaFoldDB" id="A0A8T0LIY8"/>
<sequence length="646" mass="73027">MDIEEDIRSLQLESAEDNNGMVNPEDGRPEEVEKSDKMDEDPKQEVEAQDVEPEPKVKDKEIHPVQEEEEEPETTKRHLNVVFIGHVDAGKSTTGGQILFLSGQVDERTIQKYEKEAKDKSRESWYMAYIMDTNEEERVKGKTVEVGRAHFETETTRFTILDAPVISARKGEFETGYERGGQTREHVQLAKTLGVAKLLVVVNKMDEPTVQWSKERFYSLFCCIHTHPFCVYVIVMRVLAAGIPLDVLFLPISGLAGTNMKTRVDKSVCPWWNGPCLFEALDAIEVPPRDPKGPFRMPIIDKFKDMGTVVMGKVESGSVREGDSLLVMPNKDQVKVVAIFIDEDRVKRAGPGENLRIRLSGVEEEDIVTGFVLSSVANPIPAVTEFVAQLVILELLDNAIFTAGYKAVLHIHSVVEECEIVELLQQIDTKTRKPLKKKVLFVKNGAVVVCRVQVNNSICIEKFSDFPQLGRFTLRTEGKTVAVGKVTGLGRKHCNIVRFPRERTRTRATIDDVETDQLSSTPIVENEKAKKKKLKGGRYFPLTAVQRFDATAKRIENGVYLGPIGQLTFEGRLSWKKRILAFVFENIRVKLGPFQPLQISLGKKEDREPDNKDPFFIWFYVDEEIAVARGRSGGTAFWCRCRRVNN</sequence>
<comment type="similarity">
    <text evidence="2">Belongs to the TRAFAC class translation factor GTPase superfamily. Classic translation factor GTPase family. EF-Tu/EF-1A subfamily.</text>
</comment>
<dbReference type="InterPro" id="IPR004161">
    <property type="entry name" value="EFTu-like_2"/>
</dbReference>
<dbReference type="Proteomes" id="UP000743370">
    <property type="component" value="Unassembled WGS sequence"/>
</dbReference>
<evidence type="ECO:0000256" key="1">
    <source>
        <dbReference type="ARBA" id="ARBA00003982"/>
    </source>
</evidence>
<dbReference type="SUPFAM" id="SSF50465">
    <property type="entry name" value="EF-Tu/eEF-1alpha/eIF2-gamma C-terminal domain"/>
    <property type="match status" value="1"/>
</dbReference>
<feature type="domain" description="GTP-eEF1A C-terminal" evidence="9">
    <location>
        <begin position="385"/>
        <end position="487"/>
    </location>
</feature>
<protein>
    <submittedName>
        <fullName evidence="10">Elongation factor 1-alpha</fullName>
    </submittedName>
</protein>
<dbReference type="PANTHER" id="PTHR23115">
    <property type="entry name" value="TRANSLATION FACTOR"/>
    <property type="match status" value="1"/>
</dbReference>
<keyword evidence="5" id="KW-0342">GTP-binding</keyword>
<feature type="compositionally biased region" description="Basic and acidic residues" evidence="6">
    <location>
        <begin position="53"/>
        <end position="66"/>
    </location>
</feature>
<evidence type="ECO:0000256" key="2">
    <source>
        <dbReference type="ARBA" id="ARBA00007249"/>
    </source>
</evidence>
<dbReference type="FunFam" id="2.40.30.10:FF:000077">
    <property type="entry name" value="Putative translation elongation/initiation factor family protein"/>
    <property type="match status" value="1"/>
</dbReference>
<dbReference type="GO" id="GO:0003924">
    <property type="term" value="F:GTPase activity"/>
    <property type="evidence" value="ECO:0007669"/>
    <property type="project" value="InterPro"/>
</dbReference>
<dbReference type="InterPro" id="IPR050100">
    <property type="entry name" value="TRAFAC_GTPase_members"/>
</dbReference>
<dbReference type="Pfam" id="PF00009">
    <property type="entry name" value="GTP_EFTU"/>
    <property type="match status" value="2"/>
</dbReference>
<evidence type="ECO:0000256" key="3">
    <source>
        <dbReference type="ARBA" id="ARBA00022481"/>
    </source>
</evidence>
<comment type="function">
    <text evidence="1">This protein promotes the GTP-dependent binding of aminoacyl-tRNA to the A-site of ribosomes during protein biosynthesis.</text>
</comment>
<dbReference type="InterPro" id="IPR054696">
    <property type="entry name" value="GTP-eEF1A_C"/>
</dbReference>
<dbReference type="CDD" id="cd04089">
    <property type="entry name" value="eRF3_II"/>
    <property type="match status" value="1"/>
</dbReference>
<evidence type="ECO:0000313" key="11">
    <source>
        <dbReference type="Proteomes" id="UP000743370"/>
    </source>
</evidence>
<dbReference type="Gene3D" id="2.40.30.10">
    <property type="entry name" value="Translation factors"/>
    <property type="match status" value="2"/>
</dbReference>
<dbReference type="FunFam" id="2.40.30.10:FF:000024">
    <property type="entry name" value="Eukaryotic peptide chain release factor GTP-binding subunit ERF3A"/>
    <property type="match status" value="1"/>
</dbReference>
<name>A0A8T0LIY8_PHAAN</name>
<dbReference type="GO" id="GO:0005525">
    <property type="term" value="F:GTP binding"/>
    <property type="evidence" value="ECO:0007669"/>
    <property type="project" value="UniProtKB-KW"/>
</dbReference>
<dbReference type="Pfam" id="PF03144">
    <property type="entry name" value="GTP_EFTU_D2"/>
    <property type="match status" value="1"/>
</dbReference>
<keyword evidence="4" id="KW-0547">Nucleotide-binding</keyword>
<dbReference type="SUPFAM" id="SSF52540">
    <property type="entry name" value="P-loop containing nucleoside triphosphate hydrolases"/>
    <property type="match status" value="1"/>
</dbReference>
<feature type="region of interest" description="Disordered" evidence="6">
    <location>
        <begin position="1"/>
        <end position="76"/>
    </location>
</feature>
<evidence type="ECO:0000256" key="4">
    <source>
        <dbReference type="ARBA" id="ARBA00022741"/>
    </source>
</evidence>
<gene>
    <name evidence="10" type="ORF">HKW66_Vig0258170</name>
</gene>
<feature type="domain" description="Tr-type G" evidence="7">
    <location>
        <begin position="76"/>
        <end position="164"/>
    </location>
</feature>
<keyword evidence="3" id="KW-0488">Methylation</keyword>
<dbReference type="SUPFAM" id="SSF50447">
    <property type="entry name" value="Translation proteins"/>
    <property type="match status" value="1"/>
</dbReference>
<evidence type="ECO:0000259" key="7">
    <source>
        <dbReference type="Pfam" id="PF00009"/>
    </source>
</evidence>
<organism evidence="10 11">
    <name type="scientific">Phaseolus angularis</name>
    <name type="common">Azuki bean</name>
    <name type="synonym">Vigna angularis</name>
    <dbReference type="NCBI Taxonomy" id="3914"/>
    <lineage>
        <taxon>Eukaryota</taxon>
        <taxon>Viridiplantae</taxon>
        <taxon>Streptophyta</taxon>
        <taxon>Embryophyta</taxon>
        <taxon>Tracheophyta</taxon>
        <taxon>Spermatophyta</taxon>
        <taxon>Magnoliopsida</taxon>
        <taxon>eudicotyledons</taxon>
        <taxon>Gunneridae</taxon>
        <taxon>Pentapetalae</taxon>
        <taxon>rosids</taxon>
        <taxon>fabids</taxon>
        <taxon>Fabales</taxon>
        <taxon>Fabaceae</taxon>
        <taxon>Papilionoideae</taxon>
        <taxon>50 kb inversion clade</taxon>
        <taxon>NPAAA clade</taxon>
        <taxon>indigoferoid/millettioid clade</taxon>
        <taxon>Phaseoleae</taxon>
        <taxon>Vigna</taxon>
    </lineage>
</organism>
<keyword evidence="10" id="KW-0251">Elongation factor</keyword>
<reference evidence="10 11" key="1">
    <citation type="submission" date="2020-05" db="EMBL/GenBank/DDBJ databases">
        <title>Vigna angularis (adzuki bean) Var. LongXiaoDou No. 4 denovo assembly.</title>
        <authorList>
            <person name="Xiang H."/>
        </authorList>
    </citation>
    <scope>NUCLEOTIDE SEQUENCE [LARGE SCALE GENOMIC DNA]</scope>
    <source>
        <tissue evidence="10">Leaf</tissue>
    </source>
</reference>
<dbReference type="PRINTS" id="PR00315">
    <property type="entry name" value="ELONGATNFCT"/>
</dbReference>
<feature type="compositionally biased region" description="Basic and acidic residues" evidence="6">
    <location>
        <begin position="25"/>
        <end position="46"/>
    </location>
</feature>
<feature type="domain" description="Tr-type G" evidence="7">
    <location>
        <begin position="165"/>
        <end position="267"/>
    </location>
</feature>
<evidence type="ECO:0000259" key="8">
    <source>
        <dbReference type="Pfam" id="PF03144"/>
    </source>
</evidence>
<dbReference type="InterPro" id="IPR031157">
    <property type="entry name" value="G_TR_CS"/>
</dbReference>
<dbReference type="Pfam" id="PF22594">
    <property type="entry name" value="GTP-eEF1A_C"/>
    <property type="match status" value="1"/>
</dbReference>
<evidence type="ECO:0000259" key="9">
    <source>
        <dbReference type="Pfam" id="PF22594"/>
    </source>
</evidence>
<evidence type="ECO:0000256" key="5">
    <source>
        <dbReference type="ARBA" id="ARBA00023134"/>
    </source>
</evidence>
<dbReference type="Gene3D" id="3.40.50.300">
    <property type="entry name" value="P-loop containing nucleotide triphosphate hydrolases"/>
    <property type="match status" value="2"/>
</dbReference>
<dbReference type="InterPro" id="IPR009001">
    <property type="entry name" value="Transl_elong_EF1A/Init_IF2_C"/>
</dbReference>
<comment type="caution">
    <text evidence="10">The sequence shown here is derived from an EMBL/GenBank/DDBJ whole genome shotgun (WGS) entry which is preliminary data.</text>
</comment>
<evidence type="ECO:0000256" key="6">
    <source>
        <dbReference type="SAM" id="MobiDB-lite"/>
    </source>
</evidence>
<proteinExistence type="inferred from homology"/>
<feature type="domain" description="Translation elongation factor EFTu-like" evidence="8">
    <location>
        <begin position="307"/>
        <end position="373"/>
    </location>
</feature>